<keyword evidence="6 8" id="KW-0408">Iron</keyword>
<evidence type="ECO:0000256" key="5">
    <source>
        <dbReference type="ARBA" id="ARBA00023002"/>
    </source>
</evidence>
<evidence type="ECO:0000256" key="1">
    <source>
        <dbReference type="ARBA" id="ARBA00001971"/>
    </source>
</evidence>
<dbReference type="Pfam" id="PF00067">
    <property type="entry name" value="p450"/>
    <property type="match status" value="1"/>
</dbReference>
<dbReference type="PROSITE" id="PS00086">
    <property type="entry name" value="CYTOCHROME_P450"/>
    <property type="match status" value="1"/>
</dbReference>
<comment type="caution">
    <text evidence="11">The sequence shown here is derived from an EMBL/GenBank/DDBJ whole genome shotgun (WGS) entry which is preliminary data.</text>
</comment>
<evidence type="ECO:0000256" key="7">
    <source>
        <dbReference type="ARBA" id="ARBA00023033"/>
    </source>
</evidence>
<dbReference type="SUPFAM" id="SSF48264">
    <property type="entry name" value="Cytochrome P450"/>
    <property type="match status" value="1"/>
</dbReference>
<dbReference type="InterPro" id="IPR036396">
    <property type="entry name" value="Cyt_P450_sf"/>
</dbReference>
<dbReference type="GO" id="GO:0004497">
    <property type="term" value="F:monooxygenase activity"/>
    <property type="evidence" value="ECO:0007669"/>
    <property type="project" value="UniProtKB-KW"/>
</dbReference>
<comment type="cofactor">
    <cofactor evidence="1 8">
        <name>heme</name>
        <dbReference type="ChEBI" id="CHEBI:30413"/>
    </cofactor>
</comment>
<dbReference type="EMBL" id="JAACFV010000095">
    <property type="protein sequence ID" value="KAF7506027.1"/>
    <property type="molecule type" value="Genomic_DNA"/>
</dbReference>
<dbReference type="InterPro" id="IPR001128">
    <property type="entry name" value="Cyt_P450"/>
</dbReference>
<dbReference type="InterPro" id="IPR002403">
    <property type="entry name" value="Cyt_P450_E_grp-IV"/>
</dbReference>
<reference evidence="11" key="1">
    <citation type="submission" date="2020-02" db="EMBL/GenBank/DDBJ databases">
        <authorList>
            <person name="Palmer J.M."/>
        </authorList>
    </citation>
    <scope>NUCLEOTIDE SEQUENCE</scope>
    <source>
        <strain evidence="11">EPUS1.4</strain>
        <tissue evidence="11">Thallus</tissue>
    </source>
</reference>
<keyword evidence="4 8" id="KW-0479">Metal-binding</keyword>
<dbReference type="PANTHER" id="PTHR46206:SF1">
    <property type="entry name" value="P450, PUTATIVE (EUROFUNG)-RELATED"/>
    <property type="match status" value="1"/>
</dbReference>
<evidence type="ECO:0000256" key="10">
    <source>
        <dbReference type="SAM" id="Phobius"/>
    </source>
</evidence>
<evidence type="ECO:0000256" key="9">
    <source>
        <dbReference type="RuleBase" id="RU000461"/>
    </source>
</evidence>
<keyword evidence="10" id="KW-0812">Transmembrane</keyword>
<evidence type="ECO:0000313" key="12">
    <source>
        <dbReference type="Proteomes" id="UP000606974"/>
    </source>
</evidence>
<sequence>MNPSASIAGSISELQNSCIAALPVVLLCLFSLYMLRSRKVGNSSFLNSQPWAGWKEERLSYVKGRLRSVYEAQSILAEGYSKFSKLGKAFVFWSIPSGPVLILPRSQLKDVLHRPDGEVDGNEALNTVVQIEYTVSEKEIYTDKFHFNIVRKQLTRNLGNVTPIVAEEIDLALKDYWGIQSEWHQVEIVPLMLRIVARVTSRIFYGPELCRNEKFLDHVIAYSGSIVNGGALIQLSPGILQPLTGRLIGYIGKKHMNKARSFSIPFIETRLRQTQKKLADPSDAWEPPTDGLQWLIDECYKTGQPDNLTAPSIAHRLLILNMMAVDSTALTTSNALLDIYSTPSDVGVLPSLREELSRALASSNGVWTKDTVDSLVRTDSAIRESMRYSCFGLINFARRVAAPGGVTLEDGTYIPNGVKVAAAMDAIHHDEALYSKPNVFDAFRFLSASEGQKQSRDLREQGEQTTSSTTVSNTFLTFGYGRHACPGRFFATQEMKLIVAHTLLKYEIEPLKQRPQNKIFLEFSIPDDGLRLNVRRID</sequence>
<dbReference type="CDD" id="cd11041">
    <property type="entry name" value="CYP503A1-like"/>
    <property type="match status" value="1"/>
</dbReference>
<protein>
    <recommendedName>
        <fullName evidence="13">Cytochrome P450</fullName>
    </recommendedName>
</protein>
<accession>A0A8H7ADZ2</accession>
<evidence type="ECO:0000256" key="8">
    <source>
        <dbReference type="PIRSR" id="PIRSR602403-1"/>
    </source>
</evidence>
<evidence type="ECO:0008006" key="13">
    <source>
        <dbReference type="Google" id="ProtNLM"/>
    </source>
</evidence>
<evidence type="ECO:0000256" key="4">
    <source>
        <dbReference type="ARBA" id="ARBA00022723"/>
    </source>
</evidence>
<name>A0A8H7ADZ2_9EURO</name>
<keyword evidence="5 9" id="KW-0560">Oxidoreductase</keyword>
<evidence type="ECO:0000256" key="6">
    <source>
        <dbReference type="ARBA" id="ARBA00023004"/>
    </source>
</evidence>
<dbReference type="InterPro" id="IPR017972">
    <property type="entry name" value="Cyt_P450_CS"/>
</dbReference>
<dbReference type="GO" id="GO:0016705">
    <property type="term" value="F:oxidoreductase activity, acting on paired donors, with incorporation or reduction of molecular oxygen"/>
    <property type="evidence" value="ECO:0007669"/>
    <property type="project" value="InterPro"/>
</dbReference>
<dbReference type="AlphaFoldDB" id="A0A8H7ADZ2"/>
<organism evidence="11 12">
    <name type="scientific">Endocarpon pusillum</name>
    <dbReference type="NCBI Taxonomy" id="364733"/>
    <lineage>
        <taxon>Eukaryota</taxon>
        <taxon>Fungi</taxon>
        <taxon>Dikarya</taxon>
        <taxon>Ascomycota</taxon>
        <taxon>Pezizomycotina</taxon>
        <taxon>Eurotiomycetes</taxon>
        <taxon>Chaetothyriomycetidae</taxon>
        <taxon>Verrucariales</taxon>
        <taxon>Verrucariaceae</taxon>
        <taxon>Endocarpon</taxon>
    </lineage>
</organism>
<dbReference type="PANTHER" id="PTHR46206">
    <property type="entry name" value="CYTOCHROME P450"/>
    <property type="match status" value="1"/>
</dbReference>
<keyword evidence="10" id="KW-0472">Membrane</keyword>
<keyword evidence="10" id="KW-1133">Transmembrane helix</keyword>
<evidence type="ECO:0000256" key="3">
    <source>
        <dbReference type="ARBA" id="ARBA00022617"/>
    </source>
</evidence>
<evidence type="ECO:0000256" key="2">
    <source>
        <dbReference type="ARBA" id="ARBA00010617"/>
    </source>
</evidence>
<feature type="binding site" description="axial binding residue" evidence="8">
    <location>
        <position position="485"/>
    </location>
    <ligand>
        <name>heme</name>
        <dbReference type="ChEBI" id="CHEBI:30413"/>
    </ligand>
    <ligandPart>
        <name>Fe</name>
        <dbReference type="ChEBI" id="CHEBI:18248"/>
    </ligandPart>
</feature>
<proteinExistence type="inferred from homology"/>
<dbReference type="GO" id="GO:0005506">
    <property type="term" value="F:iron ion binding"/>
    <property type="evidence" value="ECO:0007669"/>
    <property type="project" value="InterPro"/>
</dbReference>
<dbReference type="PRINTS" id="PR00465">
    <property type="entry name" value="EP450IV"/>
</dbReference>
<dbReference type="Proteomes" id="UP000606974">
    <property type="component" value="Unassembled WGS sequence"/>
</dbReference>
<dbReference type="Gene3D" id="1.10.630.10">
    <property type="entry name" value="Cytochrome P450"/>
    <property type="match status" value="1"/>
</dbReference>
<feature type="transmembrane region" description="Helical" evidence="10">
    <location>
        <begin position="14"/>
        <end position="35"/>
    </location>
</feature>
<keyword evidence="12" id="KW-1185">Reference proteome</keyword>
<gene>
    <name evidence="11" type="ORF">GJ744_012274</name>
</gene>
<keyword evidence="3 8" id="KW-0349">Heme</keyword>
<dbReference type="GO" id="GO:0020037">
    <property type="term" value="F:heme binding"/>
    <property type="evidence" value="ECO:0007669"/>
    <property type="project" value="InterPro"/>
</dbReference>
<comment type="similarity">
    <text evidence="2 9">Belongs to the cytochrome P450 family.</text>
</comment>
<keyword evidence="7 9" id="KW-0503">Monooxygenase</keyword>
<evidence type="ECO:0000313" key="11">
    <source>
        <dbReference type="EMBL" id="KAF7506027.1"/>
    </source>
</evidence>
<dbReference type="OrthoDB" id="1844152at2759"/>